<dbReference type="PROSITE" id="PS50885">
    <property type="entry name" value="HAMP"/>
    <property type="match status" value="1"/>
</dbReference>
<sequence length="582" mass="64091">MRLPVRAQFAIAQALVLVTAFALFTMMAAHEQRRWVVRRDVEMLERMARLAELEVAAEARRGPLDAPAAALAAGRALRARVTLIDSAGWVVGDTDVPRPRLAAVENHRERPEVRAALAGRPQWAVRRSRTVGIDLLYVAVPARIPGVAVVRVAERLTAIARLDASLLALSLAAAAISLLVGFTLIYWVTGRQVARIRALGTVASRIGKGEAVRARELPADELGRLGRELNQMAAELRERLGAIERERDEREQILAHMRDGVALIDEAGRILRANRSLAEMFEVPLPPESGTPFQEFARAPELEELVHAARSRGRSVEADLRLWSPRPRPVRATATPLAAGEGAVLLVLHDLSEAEELIRMRQDFVANVSHELRTPLTSIRGYAETLLGGALDDTERRADFVRTIHQQADRLHALVEDLLSLAQLERPGARPRVESIDLRELVQRQAAAFRHRAERAGLVLEIAPGGPVTLEADRALLEQAVANLIDNAVKYTERGRVRVSLGSDEARVWCEVEDTGPGIPPEDLPRVFERFYRVDKARSREKGGTGLGLSIVKHAVALHGGQVLVRSRPGQGSTFRFEIPRG</sequence>
<dbReference type="GO" id="GO:0005886">
    <property type="term" value="C:plasma membrane"/>
    <property type="evidence" value="ECO:0007669"/>
    <property type="project" value="TreeGrafter"/>
</dbReference>
<evidence type="ECO:0000256" key="9">
    <source>
        <dbReference type="SAM" id="Coils"/>
    </source>
</evidence>
<dbReference type="SMART" id="SM00304">
    <property type="entry name" value="HAMP"/>
    <property type="match status" value="1"/>
</dbReference>
<comment type="catalytic activity">
    <reaction evidence="1">
        <text>ATP + protein L-histidine = ADP + protein N-phospho-L-histidine.</text>
        <dbReference type="EC" id="2.7.13.3"/>
    </reaction>
</comment>
<dbReference type="InterPro" id="IPR003661">
    <property type="entry name" value="HisK_dim/P_dom"/>
</dbReference>
<keyword evidence="10" id="KW-0812">Transmembrane</keyword>
<dbReference type="InterPro" id="IPR035965">
    <property type="entry name" value="PAS-like_dom_sf"/>
</dbReference>
<dbReference type="InterPro" id="IPR005467">
    <property type="entry name" value="His_kinase_dom"/>
</dbReference>
<dbReference type="AlphaFoldDB" id="A0A538SJC4"/>
<feature type="transmembrane region" description="Helical" evidence="10">
    <location>
        <begin position="165"/>
        <end position="188"/>
    </location>
</feature>
<evidence type="ECO:0000256" key="4">
    <source>
        <dbReference type="ARBA" id="ARBA00022553"/>
    </source>
</evidence>
<dbReference type="SMART" id="SM00388">
    <property type="entry name" value="HisKA"/>
    <property type="match status" value="1"/>
</dbReference>
<organism evidence="13 14">
    <name type="scientific">Eiseniibacteriota bacterium</name>
    <dbReference type="NCBI Taxonomy" id="2212470"/>
    <lineage>
        <taxon>Bacteria</taxon>
        <taxon>Candidatus Eiseniibacteriota</taxon>
    </lineage>
</organism>
<evidence type="ECO:0000256" key="2">
    <source>
        <dbReference type="ARBA" id="ARBA00004370"/>
    </source>
</evidence>
<dbReference type="Gene3D" id="1.10.287.130">
    <property type="match status" value="1"/>
</dbReference>
<dbReference type="FunFam" id="3.30.565.10:FF:000006">
    <property type="entry name" value="Sensor histidine kinase WalK"/>
    <property type="match status" value="1"/>
</dbReference>
<dbReference type="PRINTS" id="PR00344">
    <property type="entry name" value="BCTRLSENSOR"/>
</dbReference>
<evidence type="ECO:0000259" key="12">
    <source>
        <dbReference type="PROSITE" id="PS50885"/>
    </source>
</evidence>
<dbReference type="Pfam" id="PF00512">
    <property type="entry name" value="HisKA"/>
    <property type="match status" value="1"/>
</dbReference>
<dbReference type="InterPro" id="IPR050351">
    <property type="entry name" value="BphY/WalK/GraS-like"/>
</dbReference>
<evidence type="ECO:0000259" key="11">
    <source>
        <dbReference type="PROSITE" id="PS50109"/>
    </source>
</evidence>
<dbReference type="InterPro" id="IPR036890">
    <property type="entry name" value="HATPase_C_sf"/>
</dbReference>
<dbReference type="EMBL" id="VBOT01000071">
    <property type="protein sequence ID" value="TMQ51467.1"/>
    <property type="molecule type" value="Genomic_DNA"/>
</dbReference>
<dbReference type="SUPFAM" id="SSF55874">
    <property type="entry name" value="ATPase domain of HSP90 chaperone/DNA topoisomerase II/histidine kinase"/>
    <property type="match status" value="1"/>
</dbReference>
<dbReference type="InterPro" id="IPR004358">
    <property type="entry name" value="Sig_transdc_His_kin-like_C"/>
</dbReference>
<dbReference type="Pfam" id="PF02518">
    <property type="entry name" value="HATPase_c"/>
    <property type="match status" value="1"/>
</dbReference>
<dbReference type="CDD" id="cd00075">
    <property type="entry name" value="HATPase"/>
    <property type="match status" value="1"/>
</dbReference>
<dbReference type="CDD" id="cd00130">
    <property type="entry name" value="PAS"/>
    <property type="match status" value="1"/>
</dbReference>
<dbReference type="SUPFAM" id="SSF55785">
    <property type="entry name" value="PYP-like sensor domain (PAS domain)"/>
    <property type="match status" value="1"/>
</dbReference>
<reference evidence="13 14" key="1">
    <citation type="journal article" date="2019" name="Nat. Microbiol.">
        <title>Mediterranean grassland soil C-N compound turnover is dependent on rainfall and depth, and is mediated by genomically divergent microorganisms.</title>
        <authorList>
            <person name="Diamond S."/>
            <person name="Andeer P.F."/>
            <person name="Li Z."/>
            <person name="Crits-Christoph A."/>
            <person name="Burstein D."/>
            <person name="Anantharaman K."/>
            <person name="Lane K.R."/>
            <person name="Thomas B.C."/>
            <person name="Pan C."/>
            <person name="Northen T.R."/>
            <person name="Banfield J.F."/>
        </authorList>
    </citation>
    <scope>NUCLEOTIDE SEQUENCE [LARGE SCALE GENOMIC DNA]</scope>
    <source>
        <strain evidence="13">WS_3</strain>
    </source>
</reference>
<dbReference type="Gene3D" id="3.30.450.20">
    <property type="entry name" value="PAS domain"/>
    <property type="match status" value="1"/>
</dbReference>
<dbReference type="Pfam" id="PF08448">
    <property type="entry name" value="PAS_4"/>
    <property type="match status" value="1"/>
</dbReference>
<feature type="coiled-coil region" evidence="9">
    <location>
        <begin position="226"/>
        <end position="253"/>
    </location>
</feature>
<dbReference type="InterPro" id="IPR003660">
    <property type="entry name" value="HAMP_dom"/>
</dbReference>
<evidence type="ECO:0000256" key="3">
    <source>
        <dbReference type="ARBA" id="ARBA00012438"/>
    </source>
</evidence>
<dbReference type="SUPFAM" id="SSF47384">
    <property type="entry name" value="Homodimeric domain of signal transducing histidine kinase"/>
    <property type="match status" value="1"/>
</dbReference>
<dbReference type="PROSITE" id="PS50109">
    <property type="entry name" value="HIS_KIN"/>
    <property type="match status" value="1"/>
</dbReference>
<keyword evidence="7" id="KW-0902">Two-component regulatory system</keyword>
<comment type="caution">
    <text evidence="13">The sequence shown here is derived from an EMBL/GenBank/DDBJ whole genome shotgun (WGS) entry which is preliminary data.</text>
</comment>
<dbReference type="Gene3D" id="3.30.565.10">
    <property type="entry name" value="Histidine kinase-like ATPase, C-terminal domain"/>
    <property type="match status" value="1"/>
</dbReference>
<dbReference type="InterPro" id="IPR003594">
    <property type="entry name" value="HATPase_dom"/>
</dbReference>
<dbReference type="GO" id="GO:0004721">
    <property type="term" value="F:phosphoprotein phosphatase activity"/>
    <property type="evidence" value="ECO:0007669"/>
    <property type="project" value="TreeGrafter"/>
</dbReference>
<keyword evidence="8 10" id="KW-0472">Membrane</keyword>
<evidence type="ECO:0000313" key="13">
    <source>
        <dbReference type="EMBL" id="TMQ51467.1"/>
    </source>
</evidence>
<dbReference type="FunFam" id="1.10.287.130:FF:000001">
    <property type="entry name" value="Two-component sensor histidine kinase"/>
    <property type="match status" value="1"/>
</dbReference>
<comment type="subcellular location">
    <subcellularLocation>
        <location evidence="2">Membrane</location>
    </subcellularLocation>
</comment>
<keyword evidence="5" id="KW-0808">Transferase</keyword>
<feature type="domain" description="HAMP" evidence="12">
    <location>
        <begin position="190"/>
        <end position="241"/>
    </location>
</feature>
<dbReference type="InterPro" id="IPR013656">
    <property type="entry name" value="PAS_4"/>
</dbReference>
<proteinExistence type="predicted"/>
<accession>A0A538SJC4</accession>
<keyword evidence="9" id="KW-0175">Coiled coil</keyword>
<gene>
    <name evidence="13" type="ORF">E6K73_05735</name>
</gene>
<dbReference type="InterPro" id="IPR036097">
    <property type="entry name" value="HisK_dim/P_sf"/>
</dbReference>
<dbReference type="CDD" id="cd06225">
    <property type="entry name" value="HAMP"/>
    <property type="match status" value="1"/>
</dbReference>
<dbReference type="SMART" id="SM00091">
    <property type="entry name" value="PAS"/>
    <property type="match status" value="1"/>
</dbReference>
<name>A0A538SJC4_UNCEI</name>
<keyword evidence="4" id="KW-0597">Phosphoprotein</keyword>
<protein>
    <recommendedName>
        <fullName evidence="3">histidine kinase</fullName>
        <ecNumber evidence="3">2.7.13.3</ecNumber>
    </recommendedName>
</protein>
<dbReference type="EC" id="2.7.13.3" evidence="3"/>
<evidence type="ECO:0000256" key="7">
    <source>
        <dbReference type="ARBA" id="ARBA00023012"/>
    </source>
</evidence>
<keyword evidence="6" id="KW-0418">Kinase</keyword>
<dbReference type="Gene3D" id="6.10.340.10">
    <property type="match status" value="1"/>
</dbReference>
<dbReference type="SMART" id="SM00387">
    <property type="entry name" value="HATPase_c"/>
    <property type="match status" value="1"/>
</dbReference>
<evidence type="ECO:0000256" key="1">
    <source>
        <dbReference type="ARBA" id="ARBA00000085"/>
    </source>
</evidence>
<dbReference type="PANTHER" id="PTHR45453">
    <property type="entry name" value="PHOSPHATE REGULON SENSOR PROTEIN PHOR"/>
    <property type="match status" value="1"/>
</dbReference>
<dbReference type="PANTHER" id="PTHR45453:SF1">
    <property type="entry name" value="PHOSPHATE REGULON SENSOR PROTEIN PHOR"/>
    <property type="match status" value="1"/>
</dbReference>
<evidence type="ECO:0000256" key="10">
    <source>
        <dbReference type="SAM" id="Phobius"/>
    </source>
</evidence>
<evidence type="ECO:0000256" key="8">
    <source>
        <dbReference type="ARBA" id="ARBA00023136"/>
    </source>
</evidence>
<dbReference type="GO" id="GO:0016036">
    <property type="term" value="P:cellular response to phosphate starvation"/>
    <property type="evidence" value="ECO:0007669"/>
    <property type="project" value="TreeGrafter"/>
</dbReference>
<dbReference type="CDD" id="cd00082">
    <property type="entry name" value="HisKA"/>
    <property type="match status" value="1"/>
</dbReference>
<dbReference type="GO" id="GO:0000155">
    <property type="term" value="F:phosphorelay sensor kinase activity"/>
    <property type="evidence" value="ECO:0007669"/>
    <property type="project" value="InterPro"/>
</dbReference>
<feature type="transmembrane region" description="Helical" evidence="10">
    <location>
        <begin position="6"/>
        <end position="29"/>
    </location>
</feature>
<feature type="domain" description="Histidine kinase" evidence="11">
    <location>
        <begin position="367"/>
        <end position="582"/>
    </location>
</feature>
<keyword evidence="10" id="KW-1133">Transmembrane helix</keyword>
<evidence type="ECO:0000313" key="14">
    <source>
        <dbReference type="Proteomes" id="UP000320184"/>
    </source>
</evidence>
<evidence type="ECO:0000256" key="6">
    <source>
        <dbReference type="ARBA" id="ARBA00022777"/>
    </source>
</evidence>
<evidence type="ECO:0000256" key="5">
    <source>
        <dbReference type="ARBA" id="ARBA00022679"/>
    </source>
</evidence>
<dbReference type="Proteomes" id="UP000320184">
    <property type="component" value="Unassembled WGS sequence"/>
</dbReference>
<dbReference type="InterPro" id="IPR000014">
    <property type="entry name" value="PAS"/>
</dbReference>
<dbReference type="Pfam" id="PF00672">
    <property type="entry name" value="HAMP"/>
    <property type="match status" value="1"/>
</dbReference>